<dbReference type="EMBL" id="QVTE01000053">
    <property type="protein sequence ID" value="RFU66146.1"/>
    <property type="molecule type" value="Genomic_DNA"/>
</dbReference>
<evidence type="ECO:0000313" key="3">
    <source>
        <dbReference type="Proteomes" id="UP000264541"/>
    </source>
</evidence>
<dbReference type="OrthoDB" id="1683589at2"/>
<reference evidence="2 3" key="1">
    <citation type="submission" date="2018-08" db="EMBL/GenBank/DDBJ databases">
        <title>Bacillus chawlae sp. nov., Bacillus glennii sp. nov., and Bacillus saganii sp. nov. Isolated from the Vehicle Assembly Building at Kennedy Space Center where the Viking Spacecraft were Assembled.</title>
        <authorList>
            <person name="Seuylemezian A."/>
            <person name="Vaishampayan P."/>
        </authorList>
    </citation>
    <scope>NUCLEOTIDE SEQUENCE [LARGE SCALE GENOMIC DNA]</scope>
    <source>
        <strain evidence="2 3">V47-23a</strain>
    </source>
</reference>
<dbReference type="InterPro" id="IPR021338">
    <property type="entry name" value="DUF2953"/>
</dbReference>
<evidence type="ECO:0000313" key="2">
    <source>
        <dbReference type="EMBL" id="RFU66146.1"/>
    </source>
</evidence>
<keyword evidence="1" id="KW-0472">Membrane</keyword>
<evidence type="ECO:0000256" key="1">
    <source>
        <dbReference type="SAM" id="Phobius"/>
    </source>
</evidence>
<gene>
    <name evidence="2" type="ORF">D0469_17825</name>
</gene>
<dbReference type="RefSeq" id="WP_117328082.1">
    <property type="nucleotide sequence ID" value="NZ_QVTE01000053.1"/>
</dbReference>
<protein>
    <submittedName>
        <fullName evidence="2">DUF2953 domain-containing protein</fullName>
    </submittedName>
</protein>
<feature type="transmembrane region" description="Helical" evidence="1">
    <location>
        <begin position="53"/>
        <end position="73"/>
    </location>
</feature>
<organism evidence="2 3">
    <name type="scientific">Peribacillus saganii</name>
    <dbReference type="NCBI Taxonomy" id="2303992"/>
    <lineage>
        <taxon>Bacteria</taxon>
        <taxon>Bacillati</taxon>
        <taxon>Bacillota</taxon>
        <taxon>Bacilli</taxon>
        <taxon>Bacillales</taxon>
        <taxon>Bacillaceae</taxon>
        <taxon>Peribacillus</taxon>
    </lineage>
</organism>
<keyword evidence="1" id="KW-1133">Transmembrane helix</keyword>
<name>A0A372LJA2_9BACI</name>
<keyword evidence="3" id="KW-1185">Reference proteome</keyword>
<dbReference type="AlphaFoldDB" id="A0A372LJA2"/>
<dbReference type="Pfam" id="PF11167">
    <property type="entry name" value="DUF2953"/>
    <property type="match status" value="1"/>
</dbReference>
<sequence length="273" mass="30808">MLPNKESSARSIFLDRYTAASLYEQGYNSGPLVFILFKRNTDNYLSLIKGVKLLIWLLLIPALLLVVLGFILLAKVKVEIKYYHKEKQGQCRIVLKALFGLIHYKIYFPDVNKKSSLGAKHSKGENGKPEKAGRNHFSMESMVNSLDEIDEFDFSNLFRIIGFFIAGVKVIKFKWHSQIGTGDPVQAAVLAGTLLSFKGILLGIISRFLQFVCVPSFSVTPEFNRLQLEFDFFCIAQIRIGHAIRAGIMLYKLRNSIKAEFKTNSLSAIDTAD</sequence>
<proteinExistence type="predicted"/>
<comment type="caution">
    <text evidence="2">The sequence shown here is derived from an EMBL/GenBank/DDBJ whole genome shotgun (WGS) entry which is preliminary data.</text>
</comment>
<accession>A0A372LJA2</accession>
<dbReference type="Proteomes" id="UP000264541">
    <property type="component" value="Unassembled WGS sequence"/>
</dbReference>
<keyword evidence="1" id="KW-0812">Transmembrane</keyword>